<dbReference type="SUPFAM" id="SSF54909">
    <property type="entry name" value="Dimeric alpha+beta barrel"/>
    <property type="match status" value="1"/>
</dbReference>
<reference evidence="2 3" key="2">
    <citation type="journal article" date="2021" name="Microorganisms">
        <title>The Ever-Expanding Pseudomonas Genus: Description of 43 New Species and Partition of the Pseudomonas putida Group.</title>
        <authorList>
            <person name="Girard L."/>
            <person name="Lood C."/>
            <person name="Hofte M."/>
            <person name="Vandamme P."/>
            <person name="Rokni-Zadeh H."/>
            <person name="van Noort V."/>
            <person name="Lavigne R."/>
            <person name="De Mot R."/>
        </authorList>
    </citation>
    <scope>NUCLEOTIDE SEQUENCE [LARGE SCALE GENOMIC DNA]</scope>
    <source>
        <strain evidence="2 3">RW8P3</strain>
    </source>
</reference>
<evidence type="ECO:0000313" key="2">
    <source>
        <dbReference type="EMBL" id="QXI25923.1"/>
    </source>
</evidence>
<dbReference type="AlphaFoldDB" id="A0A9E6PG63"/>
<evidence type="ECO:0000313" key="3">
    <source>
        <dbReference type="Proteomes" id="UP000634530"/>
    </source>
</evidence>
<dbReference type="Pfam" id="PF03992">
    <property type="entry name" value="ABM"/>
    <property type="match status" value="1"/>
</dbReference>
<proteinExistence type="predicted"/>
<keyword evidence="2" id="KW-0503">Monooxygenase</keyword>
<dbReference type="GO" id="GO:0004497">
    <property type="term" value="F:monooxygenase activity"/>
    <property type="evidence" value="ECO:0007669"/>
    <property type="project" value="UniProtKB-KW"/>
</dbReference>
<dbReference type="InterPro" id="IPR011008">
    <property type="entry name" value="Dimeric_a/b-barrel"/>
</dbReference>
<organism evidence="2 3">
    <name type="scientific">Pseudomonas vanderleydeniana</name>
    <dbReference type="NCBI Taxonomy" id="2745495"/>
    <lineage>
        <taxon>Bacteria</taxon>
        <taxon>Pseudomonadati</taxon>
        <taxon>Pseudomonadota</taxon>
        <taxon>Gammaproteobacteria</taxon>
        <taxon>Pseudomonadales</taxon>
        <taxon>Pseudomonadaceae</taxon>
        <taxon>Pseudomonas</taxon>
    </lineage>
</organism>
<protein>
    <submittedName>
        <fullName evidence="2">Antibiotic biosynthesis monooxygenase</fullName>
    </submittedName>
</protein>
<gene>
    <name evidence="2" type="ORF">HU752_018325</name>
</gene>
<accession>A0A9E6PG63</accession>
<keyword evidence="2" id="KW-0560">Oxidoreductase</keyword>
<evidence type="ECO:0000259" key="1">
    <source>
        <dbReference type="PROSITE" id="PS51725"/>
    </source>
</evidence>
<dbReference type="Proteomes" id="UP000634530">
    <property type="component" value="Chromosome"/>
</dbReference>
<dbReference type="Gene3D" id="3.30.70.100">
    <property type="match status" value="1"/>
</dbReference>
<reference evidence="2 3" key="1">
    <citation type="journal article" date="2020" name="Microorganisms">
        <title>Reliable Identification of Environmental Pseudomonas Isolates Using the rpoD Gene.</title>
        <authorList>
            <consortium name="The Broad Institute Genome Sequencing Platform"/>
            <person name="Girard L."/>
            <person name="Lood C."/>
            <person name="Rokni-Zadeh H."/>
            <person name="van Noort V."/>
            <person name="Lavigne R."/>
            <person name="De Mot R."/>
        </authorList>
    </citation>
    <scope>NUCLEOTIDE SEQUENCE [LARGE SCALE GENOMIC DNA]</scope>
    <source>
        <strain evidence="2 3">RW8P3</strain>
    </source>
</reference>
<dbReference type="EMBL" id="CP077093">
    <property type="protein sequence ID" value="QXI25923.1"/>
    <property type="molecule type" value="Genomic_DNA"/>
</dbReference>
<feature type="domain" description="ABM" evidence="1">
    <location>
        <begin position="5"/>
        <end position="92"/>
    </location>
</feature>
<dbReference type="InterPro" id="IPR007138">
    <property type="entry name" value="ABM_dom"/>
</dbReference>
<sequence length="92" mass="10098">MSVQVINIIHFKAVPGRSDELGQRLGTLVENLRQANGCVDYVVTCADTPGEWTVTGRWQSPAALQAHFQLPALQGFIDLLGARLACRIDLQH</sequence>
<dbReference type="PROSITE" id="PS51725">
    <property type="entry name" value="ABM"/>
    <property type="match status" value="1"/>
</dbReference>
<keyword evidence="3" id="KW-1185">Reference proteome</keyword>
<dbReference type="KEGG" id="pvw:HU752_018325"/>
<name>A0A9E6PG63_9PSED</name>
<dbReference type="RefSeq" id="WP_186683501.1">
    <property type="nucleotide sequence ID" value="NZ_CP077093.1"/>
</dbReference>